<gene>
    <name evidence="3" type="ORF">TrST_g3092</name>
</gene>
<dbReference type="AlphaFoldDB" id="A0A9W7ES08"/>
<feature type="domain" description="UBC core" evidence="2">
    <location>
        <begin position="5"/>
        <end position="179"/>
    </location>
</feature>
<sequence>MSSRSNIRRIHADVKELAKSPSSMYTAAPLDDDLFVWHFTLRGPPKTEFEGGVYHGQILLPPDYPFKPPNIVFNTPNGRFAVGTKICLSISAYHPEHWQPAWGIRLILEALISFFPTPSEGAIGGLDWKPEERKRLAAESGKWYCPHCGCIGNLIPIVDDDAGGELKLKFAEEIKQLHMHNVTTPPAKSKEEIGKGEGEGEGEDEEQVEKGDGDEKAEDPISKPQVSSEQQQQQQQQRSSSPKSEEEADPSSPKPWDAPGLTTYARLHLRAGRSIPKKPKLLRVYDFDSPSVQAYATIGVMLFVLLSVWTMKVLEDVEILYLDGSVVLGGVY</sequence>
<dbReference type="PANTHER" id="PTHR24067">
    <property type="entry name" value="UBIQUITIN-CONJUGATING ENZYME E2"/>
    <property type="match status" value="1"/>
</dbReference>
<dbReference type="InterPro" id="IPR016135">
    <property type="entry name" value="UBQ-conjugating_enzyme/RWD"/>
</dbReference>
<dbReference type="Gene3D" id="3.10.110.10">
    <property type="entry name" value="Ubiquitin Conjugating Enzyme"/>
    <property type="match status" value="1"/>
</dbReference>
<evidence type="ECO:0000256" key="1">
    <source>
        <dbReference type="SAM" id="MobiDB-lite"/>
    </source>
</evidence>
<dbReference type="Proteomes" id="UP001165085">
    <property type="component" value="Unassembled WGS sequence"/>
</dbReference>
<reference evidence="4" key="1">
    <citation type="journal article" date="2023" name="Commun. Biol.">
        <title>Genome analysis of Parmales, the sister group of diatoms, reveals the evolutionary specialization of diatoms from phago-mixotrophs to photoautotrophs.</title>
        <authorList>
            <person name="Ban H."/>
            <person name="Sato S."/>
            <person name="Yoshikawa S."/>
            <person name="Yamada K."/>
            <person name="Nakamura Y."/>
            <person name="Ichinomiya M."/>
            <person name="Sato N."/>
            <person name="Blanc-Mathieu R."/>
            <person name="Endo H."/>
            <person name="Kuwata A."/>
            <person name="Ogata H."/>
        </authorList>
    </citation>
    <scope>NUCLEOTIDE SEQUENCE [LARGE SCALE GENOMIC DNA]</scope>
    <source>
        <strain evidence="4">NIES 3701</strain>
    </source>
</reference>
<dbReference type="InterPro" id="IPR000608">
    <property type="entry name" value="UBC"/>
</dbReference>
<dbReference type="PROSITE" id="PS50127">
    <property type="entry name" value="UBC_2"/>
    <property type="match status" value="1"/>
</dbReference>
<feature type="compositionally biased region" description="Low complexity" evidence="1">
    <location>
        <begin position="222"/>
        <end position="242"/>
    </location>
</feature>
<dbReference type="InterPro" id="IPR050113">
    <property type="entry name" value="Ub_conjugating_enzyme"/>
</dbReference>
<feature type="compositionally biased region" description="Basic and acidic residues" evidence="1">
    <location>
        <begin position="208"/>
        <end position="221"/>
    </location>
</feature>
<dbReference type="FunFam" id="3.10.110.10:FF:000086">
    <property type="entry name" value="Ubiquitin-conjugating enzyme E2 J1"/>
    <property type="match status" value="1"/>
</dbReference>
<comment type="caution">
    <text evidence="3">The sequence shown here is derived from an EMBL/GenBank/DDBJ whole genome shotgun (WGS) entry which is preliminary data.</text>
</comment>
<dbReference type="CDD" id="cd23799">
    <property type="entry name" value="UBCc_UBE2J"/>
    <property type="match status" value="1"/>
</dbReference>
<protein>
    <recommendedName>
        <fullName evidence="2">UBC core domain-containing protein</fullName>
    </recommendedName>
</protein>
<name>A0A9W7ES08_9STRA</name>
<organism evidence="3 4">
    <name type="scientific">Triparma strigata</name>
    <dbReference type="NCBI Taxonomy" id="1606541"/>
    <lineage>
        <taxon>Eukaryota</taxon>
        <taxon>Sar</taxon>
        <taxon>Stramenopiles</taxon>
        <taxon>Ochrophyta</taxon>
        <taxon>Bolidophyceae</taxon>
        <taxon>Parmales</taxon>
        <taxon>Triparmaceae</taxon>
        <taxon>Triparma</taxon>
    </lineage>
</organism>
<dbReference type="SUPFAM" id="SSF54495">
    <property type="entry name" value="UBC-like"/>
    <property type="match status" value="1"/>
</dbReference>
<keyword evidence="4" id="KW-1185">Reference proteome</keyword>
<proteinExistence type="predicted"/>
<evidence type="ECO:0000259" key="2">
    <source>
        <dbReference type="PROSITE" id="PS50127"/>
    </source>
</evidence>
<dbReference type="SMART" id="SM00212">
    <property type="entry name" value="UBCc"/>
    <property type="match status" value="1"/>
</dbReference>
<accession>A0A9W7ES08</accession>
<feature type="compositionally biased region" description="Basic and acidic residues" evidence="1">
    <location>
        <begin position="188"/>
        <end position="198"/>
    </location>
</feature>
<dbReference type="Pfam" id="PF00179">
    <property type="entry name" value="UQ_con"/>
    <property type="match status" value="1"/>
</dbReference>
<evidence type="ECO:0000313" key="3">
    <source>
        <dbReference type="EMBL" id="GMH87688.1"/>
    </source>
</evidence>
<dbReference type="OrthoDB" id="1158011at2759"/>
<feature type="region of interest" description="Disordered" evidence="1">
    <location>
        <begin position="179"/>
        <end position="260"/>
    </location>
</feature>
<evidence type="ECO:0000313" key="4">
    <source>
        <dbReference type="Proteomes" id="UP001165085"/>
    </source>
</evidence>
<dbReference type="EMBL" id="BRXY01000332">
    <property type="protein sequence ID" value="GMH87688.1"/>
    <property type="molecule type" value="Genomic_DNA"/>
</dbReference>